<evidence type="ECO:0000313" key="3">
    <source>
        <dbReference type="Proteomes" id="UP000807769"/>
    </source>
</evidence>
<comment type="caution">
    <text evidence="2">The sequence shown here is derived from an EMBL/GenBank/DDBJ whole genome shotgun (WGS) entry which is preliminary data.</text>
</comment>
<protein>
    <submittedName>
        <fullName evidence="2">Uncharacterized protein</fullName>
    </submittedName>
</protein>
<dbReference type="OrthoDB" id="10561749at2759"/>
<reference evidence="2" key="1">
    <citation type="journal article" date="2020" name="New Phytol.">
        <title>Comparative genomics reveals dynamic genome evolution in host specialist ectomycorrhizal fungi.</title>
        <authorList>
            <person name="Lofgren L.A."/>
            <person name="Nguyen N.H."/>
            <person name="Vilgalys R."/>
            <person name="Ruytinx J."/>
            <person name="Liao H.L."/>
            <person name="Branco S."/>
            <person name="Kuo A."/>
            <person name="LaButti K."/>
            <person name="Lipzen A."/>
            <person name="Andreopoulos W."/>
            <person name="Pangilinan J."/>
            <person name="Riley R."/>
            <person name="Hundley H."/>
            <person name="Na H."/>
            <person name="Barry K."/>
            <person name="Grigoriev I.V."/>
            <person name="Stajich J.E."/>
            <person name="Kennedy P.G."/>
        </authorList>
    </citation>
    <scope>NUCLEOTIDE SEQUENCE</scope>
    <source>
        <strain evidence="2">MN1</strain>
    </source>
</reference>
<evidence type="ECO:0000313" key="2">
    <source>
        <dbReference type="EMBL" id="KAG1812246.1"/>
    </source>
</evidence>
<feature type="region of interest" description="Disordered" evidence="1">
    <location>
        <begin position="143"/>
        <end position="165"/>
    </location>
</feature>
<dbReference type="AlphaFoldDB" id="A0A9P7E6J9"/>
<gene>
    <name evidence="2" type="ORF">BJ212DRAFT_1589204</name>
</gene>
<dbReference type="GeneID" id="64636465"/>
<dbReference type="EMBL" id="JABBWG010000027">
    <property type="protein sequence ID" value="KAG1812246.1"/>
    <property type="molecule type" value="Genomic_DNA"/>
</dbReference>
<accession>A0A9P7E6J9</accession>
<name>A0A9P7E6J9_9AGAM</name>
<keyword evidence="3" id="KW-1185">Reference proteome</keyword>
<dbReference type="Proteomes" id="UP000807769">
    <property type="component" value="Unassembled WGS sequence"/>
</dbReference>
<sequence>MMDVHAALLTRTIETQENFGMMYAGRCRRWSLKTGKISPQRSLKPLNTDSLHARTRGLGWPLRQWTFVLESRELHECWSKAFDKCLNRTEPSPVSSYVLPSSLSMSEPTRRTHFSAYNIDINWWCINVSSSVYELKHPVSLTAPTNSTEEPEGPLNTRGSGHVARPPGLLQLITQRRVSESPARPYLPPKRCGHPVQIEFALALSRTNKVDSLAHSSRIIRFCSSFLLTTVLSRDGQQQMALWMQLGSGRP</sequence>
<evidence type="ECO:0000256" key="1">
    <source>
        <dbReference type="SAM" id="MobiDB-lite"/>
    </source>
</evidence>
<organism evidence="2 3">
    <name type="scientific">Suillus subaureus</name>
    <dbReference type="NCBI Taxonomy" id="48587"/>
    <lineage>
        <taxon>Eukaryota</taxon>
        <taxon>Fungi</taxon>
        <taxon>Dikarya</taxon>
        <taxon>Basidiomycota</taxon>
        <taxon>Agaricomycotina</taxon>
        <taxon>Agaricomycetes</taxon>
        <taxon>Agaricomycetidae</taxon>
        <taxon>Boletales</taxon>
        <taxon>Suillineae</taxon>
        <taxon>Suillaceae</taxon>
        <taxon>Suillus</taxon>
    </lineage>
</organism>
<proteinExistence type="predicted"/>
<dbReference type="RefSeq" id="XP_041190528.1">
    <property type="nucleotide sequence ID" value="XM_041342449.1"/>
</dbReference>